<organism evidence="3 4">
    <name type="scientific">Fasciolopsis buskii</name>
    <dbReference type="NCBI Taxonomy" id="27845"/>
    <lineage>
        <taxon>Eukaryota</taxon>
        <taxon>Metazoa</taxon>
        <taxon>Spiralia</taxon>
        <taxon>Lophotrochozoa</taxon>
        <taxon>Platyhelminthes</taxon>
        <taxon>Trematoda</taxon>
        <taxon>Digenea</taxon>
        <taxon>Plagiorchiida</taxon>
        <taxon>Echinostomata</taxon>
        <taxon>Echinostomatoidea</taxon>
        <taxon>Fasciolidae</taxon>
        <taxon>Fasciolopsis</taxon>
    </lineage>
</organism>
<feature type="region of interest" description="Disordered" evidence="2">
    <location>
        <begin position="478"/>
        <end position="504"/>
    </location>
</feature>
<dbReference type="EMBL" id="LUCM01007568">
    <property type="protein sequence ID" value="KAA0189707.1"/>
    <property type="molecule type" value="Genomic_DNA"/>
</dbReference>
<accession>A0A8E0RT27</accession>
<dbReference type="Pfam" id="PF03261">
    <property type="entry name" value="CDK5_activator"/>
    <property type="match status" value="2"/>
</dbReference>
<dbReference type="AlphaFoldDB" id="A0A8E0RT27"/>
<dbReference type="PANTHER" id="PTHR23401">
    <property type="entry name" value="CYCLIN DEPENDANT KINASE-5 ACTIVATOR"/>
    <property type="match status" value="1"/>
</dbReference>
<dbReference type="GO" id="GO:0030426">
    <property type="term" value="C:growth cone"/>
    <property type="evidence" value="ECO:0007669"/>
    <property type="project" value="TreeGrafter"/>
</dbReference>
<dbReference type="PANTHER" id="PTHR23401:SF0">
    <property type="entry name" value="CYCLIN-DEPENDENT KINASE 5 ACTIVATOR"/>
    <property type="match status" value="1"/>
</dbReference>
<dbReference type="InterPro" id="IPR004944">
    <property type="entry name" value="CDK5_activator"/>
</dbReference>
<feature type="region of interest" description="Disordered" evidence="2">
    <location>
        <begin position="369"/>
        <end position="390"/>
    </location>
</feature>
<evidence type="ECO:0000313" key="4">
    <source>
        <dbReference type="Proteomes" id="UP000728185"/>
    </source>
</evidence>
<sequence length="812" mass="90267">MGTVLSSNSSSGAHGMTRTQFQQASYPSSSHTGLTDLPEEYYIEPASDIGPCDHSYFECVGSQSDFYLRPDGDHIQLNAQNDSLTRLDPLYPAHSSHSLGLRRIISGLNRRPRHSAKDSGQENGSSKGNRQKQSHELFTDQTLEDESSKNTASGTRGSKRRSEKSLSINNSSKSSGTYITSNSDSVSYGDSFHALRRDKCSSLAEPELAAVSRSLRSGSFNIPYRNGTPYGKPHEVVRTTCNACRHMSISVNPPTQMHLKRVKACAESNVNSGESQVSQLLQSHPRHVHFNQRRQLSEPGGLVRKRHSHYCEQEKFNSSLITRSPYPQSSPSMTDSRCFTNYALHPDTADMINRSLEQLHISRRGQVTDLGPLRSVPPRPVDPPVRQVPAKCSPVSSAQERTLNLSAIGSCSPVVYSCPYHLDYPPCAFHELPIPNVTNAAPQSPHSAAIHRTHCSVQPSPSVLASGRTTEDLLTDHTRSRRLTGLPSVNPYEVEKQDPPRSKSLTKSLSCYALKFFGGHHSYLRSRNAGKNDTSAFIQSKQKNRAKQIGITNNANSNTNNIIINTEINCRVDRQKNVRMSSETDPVSEEQKINTNVTSGVNTNTSLAARSGTVVQTSNPTRDGAIVWCDAHKKPGRPAPISCVDYPIKNECLDYNISSERELHTIVMACLYLSYSYMGNEISYPLKPFLVAETNQLLIQNGETSRKLLEGDSDQVRNRFWQYCLRIINSKSTEMLQINADPVRFTELFAELRSYESLVAPLNMPIRVMSNTPNMHNSFPESDDFSLQLHPHPFCIAGKPPQAFHYLAETFN</sequence>
<evidence type="ECO:0000256" key="1">
    <source>
        <dbReference type="ARBA" id="ARBA00010175"/>
    </source>
</evidence>
<evidence type="ECO:0000256" key="2">
    <source>
        <dbReference type="SAM" id="MobiDB-lite"/>
    </source>
</evidence>
<dbReference type="OrthoDB" id="7676799at2759"/>
<dbReference type="GO" id="GO:0007411">
    <property type="term" value="P:axon guidance"/>
    <property type="evidence" value="ECO:0007669"/>
    <property type="project" value="TreeGrafter"/>
</dbReference>
<dbReference type="GO" id="GO:0061575">
    <property type="term" value="F:cyclin-dependent protein serine/threonine kinase activator activity"/>
    <property type="evidence" value="ECO:0007669"/>
    <property type="project" value="InterPro"/>
</dbReference>
<dbReference type="Gene3D" id="1.10.472.10">
    <property type="entry name" value="Cyclin-like"/>
    <property type="match status" value="1"/>
</dbReference>
<evidence type="ECO:0000313" key="3">
    <source>
        <dbReference type="EMBL" id="KAA0189707.1"/>
    </source>
</evidence>
<proteinExistence type="inferred from homology"/>
<gene>
    <name evidence="3" type="ORF">FBUS_08658</name>
</gene>
<comment type="caution">
    <text evidence="3">The sequence shown here is derived from an EMBL/GenBank/DDBJ whole genome shotgun (WGS) entry which is preliminary data.</text>
</comment>
<protein>
    <submittedName>
        <fullName evidence="3">Cdk5 activator protein</fullName>
    </submittedName>
</protein>
<feature type="region of interest" description="Disordered" evidence="2">
    <location>
        <begin position="107"/>
        <end position="183"/>
    </location>
</feature>
<dbReference type="GO" id="GO:0019901">
    <property type="term" value="F:protein kinase binding"/>
    <property type="evidence" value="ECO:0007669"/>
    <property type="project" value="TreeGrafter"/>
</dbReference>
<name>A0A8E0RT27_9TREM</name>
<reference evidence="3" key="1">
    <citation type="submission" date="2019-05" db="EMBL/GenBank/DDBJ databases">
        <title>Annotation for the trematode Fasciolopsis buski.</title>
        <authorList>
            <person name="Choi Y.-J."/>
        </authorList>
    </citation>
    <scope>NUCLEOTIDE SEQUENCE</scope>
    <source>
        <strain evidence="3">HT</strain>
        <tissue evidence="3">Whole worm</tissue>
    </source>
</reference>
<dbReference type="Proteomes" id="UP000728185">
    <property type="component" value="Unassembled WGS sequence"/>
</dbReference>
<dbReference type="GO" id="GO:0016533">
    <property type="term" value="C:protein kinase 5 complex"/>
    <property type="evidence" value="ECO:0007669"/>
    <property type="project" value="InterPro"/>
</dbReference>
<comment type="similarity">
    <text evidence="1">Belongs to the cyclin-dependent kinase 5 activator family.</text>
</comment>
<dbReference type="InterPro" id="IPR036915">
    <property type="entry name" value="Cyclin-like_sf"/>
</dbReference>
<feature type="compositionally biased region" description="Low complexity" evidence="2">
    <location>
        <begin position="165"/>
        <end position="175"/>
    </location>
</feature>
<keyword evidence="4" id="KW-1185">Reference proteome</keyword>
<dbReference type="GO" id="GO:0005737">
    <property type="term" value="C:cytoplasm"/>
    <property type="evidence" value="ECO:0007669"/>
    <property type="project" value="TreeGrafter"/>
</dbReference>
<feature type="region of interest" description="Disordered" evidence="2">
    <location>
        <begin position="1"/>
        <end position="33"/>
    </location>
</feature>
<dbReference type="SUPFAM" id="SSF47954">
    <property type="entry name" value="Cyclin-like"/>
    <property type="match status" value="1"/>
</dbReference>